<dbReference type="EMBL" id="JAJEQQ010000019">
    <property type="protein sequence ID" value="MCC2228497.1"/>
    <property type="molecule type" value="Genomic_DNA"/>
</dbReference>
<evidence type="ECO:0000256" key="1">
    <source>
        <dbReference type="SAM" id="Phobius"/>
    </source>
</evidence>
<evidence type="ECO:0000313" key="3">
    <source>
        <dbReference type="Proteomes" id="UP001198612"/>
    </source>
</evidence>
<comment type="caution">
    <text evidence="2">The sequence shown here is derived from an EMBL/GenBank/DDBJ whole genome shotgun (WGS) entry which is preliminary data.</text>
</comment>
<reference evidence="2 3" key="1">
    <citation type="submission" date="2021-10" db="EMBL/GenBank/DDBJ databases">
        <title>Anaerobic single-cell dispensing facilitates the cultivation of human gut bacteria.</title>
        <authorList>
            <person name="Afrizal A."/>
        </authorList>
    </citation>
    <scope>NUCLEOTIDE SEQUENCE [LARGE SCALE GENOMIC DNA]</scope>
    <source>
        <strain evidence="2 3">CLA-AA-H217</strain>
    </source>
</reference>
<dbReference type="Pfam" id="PF09546">
    <property type="entry name" value="Spore_III_AE"/>
    <property type="match status" value="1"/>
</dbReference>
<gene>
    <name evidence="2" type="ORF">LKD40_11880</name>
</gene>
<dbReference type="AlphaFoldDB" id="A0AAW4W4Q7"/>
<keyword evidence="3" id="KW-1185">Reference proteome</keyword>
<organism evidence="2 3">
    <name type="scientific">Blautia fusiformis</name>
    <dbReference type="NCBI Taxonomy" id="2881264"/>
    <lineage>
        <taxon>Bacteria</taxon>
        <taxon>Bacillati</taxon>
        <taxon>Bacillota</taxon>
        <taxon>Clostridia</taxon>
        <taxon>Lachnospirales</taxon>
        <taxon>Lachnospiraceae</taxon>
        <taxon>Blautia</taxon>
    </lineage>
</organism>
<feature type="transmembrane region" description="Helical" evidence="1">
    <location>
        <begin position="168"/>
        <end position="194"/>
    </location>
</feature>
<feature type="transmembrane region" description="Helical" evidence="1">
    <location>
        <begin position="96"/>
        <end position="117"/>
    </location>
</feature>
<feature type="transmembrane region" description="Helical" evidence="1">
    <location>
        <begin position="302"/>
        <end position="321"/>
    </location>
</feature>
<feature type="transmembrane region" description="Helical" evidence="1">
    <location>
        <begin position="272"/>
        <end position="296"/>
    </location>
</feature>
<dbReference type="RefSeq" id="WP_059085478.1">
    <property type="nucleotide sequence ID" value="NZ_JAJEQQ010000019.1"/>
</dbReference>
<accession>A0AAW4W4Q7</accession>
<feature type="transmembrane region" description="Helical" evidence="1">
    <location>
        <begin position="201"/>
        <end position="219"/>
    </location>
</feature>
<keyword evidence="1" id="KW-0472">Membrane</keyword>
<name>A0AAW4W4Q7_9FIRM</name>
<evidence type="ECO:0000313" key="2">
    <source>
        <dbReference type="EMBL" id="MCC2228497.1"/>
    </source>
</evidence>
<keyword evidence="1" id="KW-0812">Transmembrane</keyword>
<dbReference type="Proteomes" id="UP001198612">
    <property type="component" value="Unassembled WGS sequence"/>
</dbReference>
<feature type="transmembrane region" description="Helical" evidence="1">
    <location>
        <begin position="129"/>
        <end position="156"/>
    </location>
</feature>
<keyword evidence="1" id="KW-1133">Transmembrane helix</keyword>
<protein>
    <submittedName>
        <fullName evidence="2">Stage III sporulation protein AE</fullName>
    </submittedName>
</protein>
<feature type="transmembrane region" description="Helical" evidence="1">
    <location>
        <begin position="358"/>
        <end position="379"/>
    </location>
</feature>
<proteinExistence type="predicted"/>
<dbReference type="InterPro" id="IPR014194">
    <property type="entry name" value="Spore_III_AE"/>
</dbReference>
<sequence length="380" mass="41122">MKRYWSEICAALFLAVVINCFGGVIVYASSAEQQITDQMELTNLQSMVDEMLGEKTFSVTEAFHRLLSGEEVLSEESVREFLHSLLFYGIEREKELIVKLLLLLLFAAVFSGFAGAFDNGQVGEISFYVVYLLVFTLLMNSFSGLSASLLSILAWITEFMKELSPVYFMAVAAASGASSAAAFYQGVLLLVWLFQWILERVLLPGVSLYILLRFVNHLSREEMLGKMAELIETVISWGLRTLLGVAAGLQVVRGLVAPVMDSLKRSAVGKTAGALPGIGSAVNAVTELVLTTAVLVRNSLGIALLLVILAVGAGPLVRYGLLSLTYRFLAAAAQPVSDKRLVEAFGTMAEGCALLMRILFTAEILCMLTFLILMAGGGLG</sequence>